<dbReference type="SUPFAM" id="SSF56112">
    <property type="entry name" value="Protein kinase-like (PK-like)"/>
    <property type="match status" value="1"/>
</dbReference>
<evidence type="ECO:0000313" key="8">
    <source>
        <dbReference type="Proteomes" id="UP001180754"/>
    </source>
</evidence>
<dbReference type="SMART" id="SM00220">
    <property type="entry name" value="S_TKc"/>
    <property type="match status" value="1"/>
</dbReference>
<protein>
    <submittedName>
        <fullName evidence="7">Serine/threonine protein kinase</fullName>
    </submittedName>
</protein>
<reference evidence="7" key="1">
    <citation type="submission" date="2024-05" db="EMBL/GenBank/DDBJ databases">
        <title>30 novel species of actinomycetes from the DSMZ collection.</title>
        <authorList>
            <person name="Nouioui I."/>
        </authorList>
    </citation>
    <scope>NUCLEOTIDE SEQUENCE</scope>
    <source>
        <strain evidence="7">DSM 41529</strain>
    </source>
</reference>
<organism evidence="7 8">
    <name type="scientific">Streptomyces lonegramiae</name>
    <dbReference type="NCBI Taxonomy" id="3075524"/>
    <lineage>
        <taxon>Bacteria</taxon>
        <taxon>Bacillati</taxon>
        <taxon>Actinomycetota</taxon>
        <taxon>Actinomycetes</taxon>
        <taxon>Kitasatosporales</taxon>
        <taxon>Streptomycetaceae</taxon>
        <taxon>Streptomyces</taxon>
    </lineage>
</organism>
<evidence type="ECO:0000256" key="5">
    <source>
        <dbReference type="SAM" id="MobiDB-lite"/>
    </source>
</evidence>
<feature type="domain" description="Protein kinase" evidence="6">
    <location>
        <begin position="4"/>
        <end position="250"/>
    </location>
</feature>
<keyword evidence="8" id="KW-1185">Reference proteome</keyword>
<dbReference type="GO" id="GO:0004674">
    <property type="term" value="F:protein serine/threonine kinase activity"/>
    <property type="evidence" value="ECO:0007669"/>
    <property type="project" value="UniProtKB-KW"/>
</dbReference>
<keyword evidence="7" id="KW-0723">Serine/threonine-protein kinase</keyword>
<dbReference type="RefSeq" id="WP_311727713.1">
    <property type="nucleotide sequence ID" value="NZ_JAVRFD010000018.1"/>
</dbReference>
<evidence type="ECO:0000256" key="4">
    <source>
        <dbReference type="ARBA" id="ARBA00022840"/>
    </source>
</evidence>
<comment type="caution">
    <text evidence="7">The sequence shown here is derived from an EMBL/GenBank/DDBJ whole genome shotgun (WGS) entry which is preliminary data.</text>
</comment>
<keyword evidence="1" id="KW-0808">Transferase</keyword>
<dbReference type="Proteomes" id="UP001180754">
    <property type="component" value="Unassembled WGS sequence"/>
</dbReference>
<dbReference type="InterPro" id="IPR011009">
    <property type="entry name" value="Kinase-like_dom_sf"/>
</dbReference>
<evidence type="ECO:0000259" key="6">
    <source>
        <dbReference type="PROSITE" id="PS50011"/>
    </source>
</evidence>
<proteinExistence type="predicted"/>
<gene>
    <name evidence="7" type="ORF">RND15_31490</name>
</gene>
<name>A0ABU2XMP2_9ACTN</name>
<accession>A0ABU2XMP2</accession>
<evidence type="ECO:0000313" key="7">
    <source>
        <dbReference type="EMBL" id="MDT0547194.1"/>
    </source>
</evidence>
<feature type="region of interest" description="Disordered" evidence="5">
    <location>
        <begin position="169"/>
        <end position="193"/>
    </location>
</feature>
<keyword evidence="3 7" id="KW-0418">Kinase</keyword>
<sequence>MEPLRSDDPRRIGPYDAVARFDTDSGQVPVPERRFIARLPGGDRTAVISMPLPSVDAGRFAAEAAAARQGLPGTWIAPVVEIGGTAVAPWYAVPYLPALPLTAAVATHRGPLPERTVRALGAALAETLAALHASGVTHGGLSPATVLLTTDGPSLTCFGAVRAAAPDGEQRSGLPGLASGSLPPEQIAGGRPRPPGDIYALGSVLAYAATGHLVPERRELPEGLRRTIALCLTRDAASRPQAAQLLHELMPVEGTAGSAYGPPAHHVTESHGTVLDGGVSRASAALGPGWLPGRVIAALARQSADLLATETAAPDRYGPVAGLDADSMVSHVPASQPYPSVAFRSASMPPASTGFPTPPAP</sequence>
<evidence type="ECO:0000256" key="2">
    <source>
        <dbReference type="ARBA" id="ARBA00022741"/>
    </source>
</evidence>
<keyword evidence="2" id="KW-0547">Nucleotide-binding</keyword>
<evidence type="ECO:0000256" key="1">
    <source>
        <dbReference type="ARBA" id="ARBA00022679"/>
    </source>
</evidence>
<keyword evidence="4" id="KW-0067">ATP-binding</keyword>
<dbReference type="PANTHER" id="PTHR43289:SF34">
    <property type="entry name" value="SERINE_THREONINE-PROTEIN KINASE YBDM-RELATED"/>
    <property type="match status" value="1"/>
</dbReference>
<dbReference type="Gene3D" id="1.10.510.10">
    <property type="entry name" value="Transferase(Phosphotransferase) domain 1"/>
    <property type="match status" value="1"/>
</dbReference>
<dbReference type="InterPro" id="IPR000719">
    <property type="entry name" value="Prot_kinase_dom"/>
</dbReference>
<dbReference type="PROSITE" id="PS50011">
    <property type="entry name" value="PROTEIN_KINASE_DOM"/>
    <property type="match status" value="1"/>
</dbReference>
<dbReference type="EMBL" id="JAVRFD010000018">
    <property type="protein sequence ID" value="MDT0547194.1"/>
    <property type="molecule type" value="Genomic_DNA"/>
</dbReference>
<dbReference type="PANTHER" id="PTHR43289">
    <property type="entry name" value="MITOGEN-ACTIVATED PROTEIN KINASE KINASE KINASE 20-RELATED"/>
    <property type="match status" value="1"/>
</dbReference>
<evidence type="ECO:0000256" key="3">
    <source>
        <dbReference type="ARBA" id="ARBA00022777"/>
    </source>
</evidence>